<dbReference type="RefSeq" id="WP_080323180.1">
    <property type="nucleotide sequence ID" value="NZ_JYMX02000026.1"/>
</dbReference>
<dbReference type="EMBL" id="JYMX02000026">
    <property type="protein sequence ID" value="MCW3714984.1"/>
    <property type="molecule type" value="Genomic_DNA"/>
</dbReference>
<evidence type="ECO:0000313" key="2">
    <source>
        <dbReference type="EMBL" id="MCW3714984.1"/>
    </source>
</evidence>
<organism evidence="2 3">
    <name type="scientific">Burkholderia cenocepacia</name>
    <dbReference type="NCBI Taxonomy" id="95486"/>
    <lineage>
        <taxon>Bacteria</taxon>
        <taxon>Pseudomonadati</taxon>
        <taxon>Pseudomonadota</taxon>
        <taxon>Betaproteobacteria</taxon>
        <taxon>Burkholderiales</taxon>
        <taxon>Burkholderiaceae</taxon>
        <taxon>Burkholderia</taxon>
        <taxon>Burkholderia cepacia complex</taxon>
    </lineage>
</organism>
<evidence type="ECO:0000259" key="1">
    <source>
        <dbReference type="Pfam" id="PF01323"/>
    </source>
</evidence>
<dbReference type="SUPFAM" id="SSF52833">
    <property type="entry name" value="Thioredoxin-like"/>
    <property type="match status" value="1"/>
</dbReference>
<name>A0ABD4ULU1_9BURK</name>
<dbReference type="CDD" id="cd03024">
    <property type="entry name" value="DsbA_FrnE"/>
    <property type="match status" value="1"/>
</dbReference>
<dbReference type="Proteomes" id="UP000191686">
    <property type="component" value="Unassembled WGS sequence"/>
</dbReference>
<dbReference type="InterPro" id="IPR001853">
    <property type="entry name" value="DSBA-like_thioredoxin_dom"/>
</dbReference>
<dbReference type="PANTHER" id="PTHR13887:SF41">
    <property type="entry name" value="THIOREDOXIN SUPERFAMILY PROTEIN"/>
    <property type="match status" value="1"/>
</dbReference>
<protein>
    <submittedName>
        <fullName evidence="2">DsbA family oxidoreductase</fullName>
    </submittedName>
</protein>
<dbReference type="AlphaFoldDB" id="A0ABD4ULU1"/>
<reference evidence="2 3" key="1">
    <citation type="journal article" date="2017" name="Front. Microbiol.">
        <title>Genomics reveals a unique clone of Burkholderia cenocepacia harbouring an actively excising novel genomic island.</title>
        <authorList>
            <person name="Patil P."/>
            <person name="Mali S."/>
            <person name="Midha S."/>
            <person name="Gautam V."/>
            <person name="Dash L."/>
            <person name="Kumar S."/>
            <person name="Shastri J."/>
            <person name="Singhal L."/>
            <person name="Patil P.B."/>
        </authorList>
    </citation>
    <scope>NUCLEOTIDE SEQUENCE [LARGE SCALE GENOMIC DNA]</scope>
    <source>
        <strain evidence="2 3">BC-19</strain>
    </source>
</reference>
<gene>
    <name evidence="2" type="ORF">UE95_027225</name>
</gene>
<comment type="caution">
    <text evidence="2">The sequence shown here is derived from an EMBL/GenBank/DDBJ whole genome shotgun (WGS) entry which is preliminary data.</text>
</comment>
<dbReference type="InterPro" id="IPR036249">
    <property type="entry name" value="Thioredoxin-like_sf"/>
</dbReference>
<accession>A0ABD4ULU1</accession>
<reference evidence="2 3" key="2">
    <citation type="journal article" date="2017" name="Front. Microbiol.">
        <title>Genomics Reveals a Unique Clone of Burkholderia cenocepacia Harboring an Actively Excising Novel Genomic Island.</title>
        <authorList>
            <person name="Patil P.P."/>
            <person name="Mali S."/>
            <person name="Midha S."/>
            <person name="Gautam V."/>
            <person name="Dash L."/>
            <person name="Kumar S."/>
            <person name="Shastri J."/>
            <person name="Singhal L."/>
            <person name="Patil P.B."/>
        </authorList>
    </citation>
    <scope>NUCLEOTIDE SEQUENCE [LARGE SCALE GENOMIC DNA]</scope>
    <source>
        <strain evidence="2 3">BC-19</strain>
    </source>
</reference>
<dbReference type="PANTHER" id="PTHR13887">
    <property type="entry name" value="GLUTATHIONE S-TRANSFERASE KAPPA"/>
    <property type="match status" value="1"/>
</dbReference>
<feature type="domain" description="DSBA-like thioredoxin" evidence="1">
    <location>
        <begin position="5"/>
        <end position="199"/>
    </location>
</feature>
<dbReference type="Gene3D" id="3.40.30.10">
    <property type="entry name" value="Glutaredoxin"/>
    <property type="match status" value="1"/>
</dbReference>
<proteinExistence type="predicted"/>
<dbReference type="Pfam" id="PF01323">
    <property type="entry name" value="DSBA"/>
    <property type="match status" value="1"/>
</dbReference>
<sequence length="225" mass="24700">MKKITVDVWSDFVCPWCWIAKKRLERAIENLPAQVQIVVTNKAYRIARGLAPMDFRQALLQKFGSESSARSMMQAVADNGAMEGLVYNFNTMRFGDTADAHALVKGVESADDQHALIEVLMKSSITDGLNIFDRGTLKDIALQTGIPEAVVEACVFEHSKIEHDEMEANRVANGVPLFVFNSKFYLSGAQPLEVFQQALNRAIDAAPEEVSVGSGPSCDMGGCRI</sequence>
<evidence type="ECO:0000313" key="3">
    <source>
        <dbReference type="Proteomes" id="UP000191686"/>
    </source>
</evidence>